<keyword evidence="3" id="KW-0805">Transcription regulation</keyword>
<keyword evidence="4" id="KW-0238">DNA-binding</keyword>
<dbReference type="EMBL" id="JBHRSM010000055">
    <property type="protein sequence ID" value="MFC3088856.1"/>
    <property type="molecule type" value="Genomic_DNA"/>
</dbReference>
<comment type="subcellular location">
    <subcellularLocation>
        <location evidence="1">Cytoplasm</location>
    </subcellularLocation>
</comment>
<keyword evidence="2" id="KW-0963">Cytoplasm</keyword>
<evidence type="ECO:0000256" key="1">
    <source>
        <dbReference type="ARBA" id="ARBA00004496"/>
    </source>
</evidence>
<dbReference type="RefSeq" id="WP_197643408.1">
    <property type="nucleotide sequence ID" value="NZ_JAEACP010000009.1"/>
</dbReference>
<evidence type="ECO:0000256" key="4">
    <source>
        <dbReference type="ARBA" id="ARBA00023125"/>
    </source>
</evidence>
<name>A0ABV7E2L6_9RHOB</name>
<accession>A0ABV7E2L6</accession>
<gene>
    <name evidence="7" type="ORF">ACFOD6_22675</name>
</gene>
<evidence type="ECO:0000256" key="2">
    <source>
        <dbReference type="ARBA" id="ARBA00022490"/>
    </source>
</evidence>
<dbReference type="InterPro" id="IPR055166">
    <property type="entry name" value="Transc_reg_Sar_Rot_HTH"/>
</dbReference>
<evidence type="ECO:0000256" key="5">
    <source>
        <dbReference type="ARBA" id="ARBA00023163"/>
    </source>
</evidence>
<protein>
    <submittedName>
        <fullName evidence="7">MarR family winged helix-turn-helix transcriptional regulator</fullName>
    </submittedName>
</protein>
<dbReference type="InterPro" id="IPR039422">
    <property type="entry name" value="MarR/SlyA-like"/>
</dbReference>
<dbReference type="Proteomes" id="UP001595445">
    <property type="component" value="Unassembled WGS sequence"/>
</dbReference>
<evidence type="ECO:0000313" key="7">
    <source>
        <dbReference type="EMBL" id="MFC3088856.1"/>
    </source>
</evidence>
<dbReference type="Gene3D" id="1.10.10.10">
    <property type="entry name" value="Winged helix-like DNA-binding domain superfamily/Winged helix DNA-binding domain"/>
    <property type="match status" value="1"/>
</dbReference>
<dbReference type="SMART" id="SM00347">
    <property type="entry name" value="HTH_MARR"/>
    <property type="match status" value="1"/>
</dbReference>
<keyword evidence="5" id="KW-0804">Transcription</keyword>
<dbReference type="InterPro" id="IPR000835">
    <property type="entry name" value="HTH_MarR-typ"/>
</dbReference>
<organism evidence="7 8">
    <name type="scientific">Tabrizicola soli</name>
    <dbReference type="NCBI Taxonomy" id="2185115"/>
    <lineage>
        <taxon>Bacteria</taxon>
        <taxon>Pseudomonadati</taxon>
        <taxon>Pseudomonadota</taxon>
        <taxon>Alphaproteobacteria</taxon>
        <taxon>Rhodobacterales</taxon>
        <taxon>Paracoccaceae</taxon>
        <taxon>Tabrizicola</taxon>
    </lineage>
</organism>
<reference evidence="8" key="1">
    <citation type="journal article" date="2019" name="Int. J. Syst. Evol. Microbiol.">
        <title>The Global Catalogue of Microorganisms (GCM) 10K type strain sequencing project: providing services to taxonomists for standard genome sequencing and annotation.</title>
        <authorList>
            <consortium name="The Broad Institute Genomics Platform"/>
            <consortium name="The Broad Institute Genome Sequencing Center for Infectious Disease"/>
            <person name="Wu L."/>
            <person name="Ma J."/>
        </authorList>
    </citation>
    <scope>NUCLEOTIDE SEQUENCE [LARGE SCALE GENOMIC DNA]</scope>
    <source>
        <strain evidence="8">KCTC 62102</strain>
    </source>
</reference>
<evidence type="ECO:0000313" key="8">
    <source>
        <dbReference type="Proteomes" id="UP001595445"/>
    </source>
</evidence>
<feature type="domain" description="HTH marR-type" evidence="6">
    <location>
        <begin position="6"/>
        <end position="136"/>
    </location>
</feature>
<dbReference type="Pfam" id="PF22381">
    <property type="entry name" value="Staph_reg_Sar_Rot"/>
    <property type="match status" value="1"/>
</dbReference>
<evidence type="ECO:0000256" key="3">
    <source>
        <dbReference type="ARBA" id="ARBA00023015"/>
    </source>
</evidence>
<dbReference type="SUPFAM" id="SSF46785">
    <property type="entry name" value="Winged helix' DNA-binding domain"/>
    <property type="match status" value="1"/>
</dbReference>
<dbReference type="PROSITE" id="PS50995">
    <property type="entry name" value="HTH_MARR_2"/>
    <property type="match status" value="1"/>
</dbReference>
<dbReference type="InterPro" id="IPR036388">
    <property type="entry name" value="WH-like_DNA-bd_sf"/>
</dbReference>
<dbReference type="InterPro" id="IPR036390">
    <property type="entry name" value="WH_DNA-bd_sf"/>
</dbReference>
<keyword evidence="8" id="KW-1185">Reference proteome</keyword>
<sequence>MTLAPSDMLCFALHSTAHAVHAAYAPLLQPLGLTYPQYLVLSALAARDGQSVSEIGADLRLESNTLTPLLKRMESAGWVTRRRDSRDERQVRVSLTEDGHNLADRTAGIPRAFAERTGLTLDQVIDLRDVLAVLRDRLKPAKP</sequence>
<comment type="caution">
    <text evidence="7">The sequence shown here is derived from an EMBL/GenBank/DDBJ whole genome shotgun (WGS) entry which is preliminary data.</text>
</comment>
<dbReference type="PANTHER" id="PTHR33164">
    <property type="entry name" value="TRANSCRIPTIONAL REGULATOR, MARR FAMILY"/>
    <property type="match status" value="1"/>
</dbReference>
<evidence type="ECO:0000259" key="6">
    <source>
        <dbReference type="PROSITE" id="PS50995"/>
    </source>
</evidence>
<proteinExistence type="predicted"/>
<dbReference type="PANTHER" id="PTHR33164:SF5">
    <property type="entry name" value="ORGANIC HYDROPEROXIDE RESISTANCE TRANSCRIPTIONAL REGULATOR"/>
    <property type="match status" value="1"/>
</dbReference>
<dbReference type="PRINTS" id="PR00598">
    <property type="entry name" value="HTHMARR"/>
</dbReference>